<sequence length="339" mass="36836">MLQEELVFVSRPGVQTGPAITLASALLHTLAMPEEPGTLRVAIAAAARGIGADLKVAHDVRSISAMKMLAVRGTASCILPMAAVSEEVAVGTLDARPIVMPSVRRTLYLASAAQRPELRSCASFPTICGGRLKSVSAMRARVGSQPGSDAALNATHRARFLLSGLLLRRRLHGHSQGSLRLRRAPPEGRLRQRPHHHPPGDRDPVLAGLKERLLAPDFVAAFMTAMQGELTKERQRRLAGAGQRAKTLAEIDRRIAGMLRAIEDGLYEPSMKDRMAALRAEREAHLAAGDPDPDVQLDILLHPRLPELYRRKVETLEAVHDGPDRAEAMDVIRSMIKKG</sequence>
<evidence type="ECO:0000259" key="2">
    <source>
        <dbReference type="Pfam" id="PF03466"/>
    </source>
</evidence>
<dbReference type="AlphaFoldDB" id="A0AAU7JFE0"/>
<proteinExistence type="predicted"/>
<dbReference type="RefSeq" id="WP_406855707.1">
    <property type="nucleotide sequence ID" value="NZ_CP157484.1"/>
</dbReference>
<gene>
    <name evidence="3" type="ORF">ABEG18_24815</name>
</gene>
<dbReference type="Gene3D" id="3.40.190.290">
    <property type="match status" value="1"/>
</dbReference>
<dbReference type="InterPro" id="IPR005119">
    <property type="entry name" value="LysR_subst-bd"/>
</dbReference>
<organism evidence="3">
    <name type="scientific">Alsobacter sp. KACC 23698</name>
    <dbReference type="NCBI Taxonomy" id="3149229"/>
    <lineage>
        <taxon>Bacteria</taxon>
        <taxon>Pseudomonadati</taxon>
        <taxon>Pseudomonadota</taxon>
        <taxon>Alphaproteobacteria</taxon>
        <taxon>Hyphomicrobiales</taxon>
        <taxon>Alsobacteraceae</taxon>
        <taxon>Alsobacter</taxon>
    </lineage>
</organism>
<accession>A0AAU7JFE0</accession>
<feature type="domain" description="LysR substrate-binding" evidence="2">
    <location>
        <begin position="2"/>
        <end position="119"/>
    </location>
</feature>
<protein>
    <submittedName>
        <fullName evidence="3">LysR substrate-binding domain-containing protein</fullName>
    </submittedName>
</protein>
<feature type="region of interest" description="Disordered" evidence="1">
    <location>
        <begin position="176"/>
        <end position="205"/>
    </location>
</feature>
<dbReference type="SUPFAM" id="SSF53850">
    <property type="entry name" value="Periplasmic binding protein-like II"/>
    <property type="match status" value="1"/>
</dbReference>
<evidence type="ECO:0000313" key="3">
    <source>
        <dbReference type="EMBL" id="XBO38869.1"/>
    </source>
</evidence>
<dbReference type="Pfam" id="PF03466">
    <property type="entry name" value="LysR_substrate"/>
    <property type="match status" value="1"/>
</dbReference>
<evidence type="ECO:0000256" key="1">
    <source>
        <dbReference type="SAM" id="MobiDB-lite"/>
    </source>
</evidence>
<dbReference type="EMBL" id="CP157484">
    <property type="protein sequence ID" value="XBO38869.1"/>
    <property type="molecule type" value="Genomic_DNA"/>
</dbReference>
<reference evidence="3" key="1">
    <citation type="submission" date="2024-05" db="EMBL/GenBank/DDBJ databases">
        <authorList>
            <person name="Kim S."/>
            <person name="Heo J."/>
            <person name="Choi H."/>
            <person name="Choi Y."/>
            <person name="Kwon S.-W."/>
            <person name="Kim Y."/>
        </authorList>
    </citation>
    <scope>NUCLEOTIDE SEQUENCE</scope>
    <source>
        <strain evidence="3">KACC 23698</strain>
    </source>
</reference>
<name>A0AAU7JFE0_9HYPH</name>